<dbReference type="OrthoDB" id="48938at2759"/>
<keyword evidence="3" id="KW-1185">Reference proteome</keyword>
<evidence type="ECO:0000313" key="2">
    <source>
        <dbReference type="EMBL" id="KAG7359029.1"/>
    </source>
</evidence>
<name>A0A9K3LB61_9STRA</name>
<reference evidence="2" key="1">
    <citation type="journal article" date="2021" name="Sci. Rep.">
        <title>Diploid genomic architecture of Nitzschia inconspicua, an elite biomass production diatom.</title>
        <authorList>
            <person name="Oliver A."/>
            <person name="Podell S."/>
            <person name="Pinowska A."/>
            <person name="Traller J.C."/>
            <person name="Smith S.R."/>
            <person name="McClure R."/>
            <person name="Beliaev A."/>
            <person name="Bohutskyi P."/>
            <person name="Hill E.A."/>
            <person name="Rabines A."/>
            <person name="Zheng H."/>
            <person name="Allen L.Z."/>
            <person name="Kuo A."/>
            <person name="Grigoriev I.V."/>
            <person name="Allen A.E."/>
            <person name="Hazlebeck D."/>
            <person name="Allen E.E."/>
        </authorList>
    </citation>
    <scope>NUCLEOTIDE SEQUENCE</scope>
    <source>
        <strain evidence="2">Hildebrandi</strain>
    </source>
</reference>
<sequence length="315" mass="34800">MSISSRFANAPETTKRGNGHAEDTVSRHTLGFDEQPISLIKDWKTGASSISRNSAIHQEDVNDLFLGVSQRLERMIMSGEGYVHNTFPFGGVHLDGEGTQAPADASTISLSDDLGGGAETIISSESWGLLHTAKPNSIGIQYDEDNIYIGGATTSTVPKPPAYSKLVPNTALKEYYDHCEPRTSMTNGCFVSIMDNADGHHVPLFSSIFVCPINGEIFLSGRLLNPQYGGDQVIERNNLIWYKKKSNSQFAAAGRALDCFHLREDKKMEERFCAEEPYQSTECAITSNNLEEFYHVCRADIAKVKDLQTKAYRKC</sequence>
<protein>
    <submittedName>
        <fullName evidence="2">Uncharacterized protein</fullName>
    </submittedName>
</protein>
<dbReference type="EMBL" id="JAGRRH010000014">
    <property type="protein sequence ID" value="KAG7359029.1"/>
    <property type="molecule type" value="Genomic_DNA"/>
</dbReference>
<gene>
    <name evidence="2" type="ORF">IV203_015618</name>
</gene>
<dbReference type="Proteomes" id="UP000693970">
    <property type="component" value="Unassembled WGS sequence"/>
</dbReference>
<organism evidence="2 3">
    <name type="scientific">Nitzschia inconspicua</name>
    <dbReference type="NCBI Taxonomy" id="303405"/>
    <lineage>
        <taxon>Eukaryota</taxon>
        <taxon>Sar</taxon>
        <taxon>Stramenopiles</taxon>
        <taxon>Ochrophyta</taxon>
        <taxon>Bacillariophyta</taxon>
        <taxon>Bacillariophyceae</taxon>
        <taxon>Bacillariophycidae</taxon>
        <taxon>Bacillariales</taxon>
        <taxon>Bacillariaceae</taxon>
        <taxon>Nitzschia</taxon>
    </lineage>
</organism>
<feature type="region of interest" description="Disordered" evidence="1">
    <location>
        <begin position="1"/>
        <end position="26"/>
    </location>
</feature>
<evidence type="ECO:0000256" key="1">
    <source>
        <dbReference type="SAM" id="MobiDB-lite"/>
    </source>
</evidence>
<dbReference type="AlphaFoldDB" id="A0A9K3LB61"/>
<feature type="compositionally biased region" description="Basic and acidic residues" evidence="1">
    <location>
        <begin position="13"/>
        <end position="26"/>
    </location>
</feature>
<accession>A0A9K3LB61</accession>
<proteinExistence type="predicted"/>
<evidence type="ECO:0000313" key="3">
    <source>
        <dbReference type="Proteomes" id="UP000693970"/>
    </source>
</evidence>
<comment type="caution">
    <text evidence="2">The sequence shown here is derived from an EMBL/GenBank/DDBJ whole genome shotgun (WGS) entry which is preliminary data.</text>
</comment>
<reference evidence="2" key="2">
    <citation type="submission" date="2021-04" db="EMBL/GenBank/DDBJ databases">
        <authorList>
            <person name="Podell S."/>
        </authorList>
    </citation>
    <scope>NUCLEOTIDE SEQUENCE</scope>
    <source>
        <strain evidence="2">Hildebrandi</strain>
    </source>
</reference>